<protein>
    <submittedName>
        <fullName evidence="2">Alkaline shock response membrane anchor protein AmaP</fullName>
    </submittedName>
</protein>
<gene>
    <name evidence="2" type="primary">amaP</name>
    <name evidence="2" type="ORF">E3J84_00155</name>
</gene>
<evidence type="ECO:0000256" key="1">
    <source>
        <dbReference type="SAM" id="Phobius"/>
    </source>
</evidence>
<feature type="transmembrane region" description="Helical" evidence="1">
    <location>
        <begin position="43"/>
        <end position="67"/>
    </location>
</feature>
<dbReference type="AlphaFoldDB" id="A0A523S6D0"/>
<keyword evidence="1" id="KW-0812">Transmembrane</keyword>
<reference evidence="2 3" key="1">
    <citation type="submission" date="2019-03" db="EMBL/GenBank/DDBJ databases">
        <title>Metabolic potential of uncultured bacteria and archaea associated with petroleum seepage in deep-sea sediments.</title>
        <authorList>
            <person name="Dong X."/>
            <person name="Hubert C."/>
        </authorList>
    </citation>
    <scope>NUCLEOTIDE SEQUENCE [LARGE SCALE GENOMIC DNA]</scope>
    <source>
        <strain evidence="2">E44_bin7</strain>
    </source>
</reference>
<dbReference type="NCBIfam" id="NF033218">
    <property type="entry name" value="anchor_AmaP"/>
    <property type="match status" value="1"/>
</dbReference>
<evidence type="ECO:0000313" key="3">
    <source>
        <dbReference type="Proteomes" id="UP000316360"/>
    </source>
</evidence>
<keyword evidence="1" id="KW-1133">Transmembrane helix</keyword>
<evidence type="ECO:0000313" key="2">
    <source>
        <dbReference type="EMBL" id="TET13349.1"/>
    </source>
</evidence>
<keyword evidence="1" id="KW-0472">Membrane</keyword>
<name>A0A523S6D0_UNCAE</name>
<accession>A0A523S6D0</accession>
<dbReference type="Proteomes" id="UP000316360">
    <property type="component" value="Unassembled WGS sequence"/>
</dbReference>
<sequence length="175" mass="19332">MRVYQKALWVVGLVALGAFSLGGFLVDAGFIPRLTVYYALTRMWGELTITLVAGVVFLFLLALSIYLPLSTWFKGRGGFITLSNPLGSLDISTKAISKFIQRTGKTMEEVRDAKIKIKPAKEGVESYVTLSAHGEAEGGIPRLVSDFQEMVKKYLVEQVGIPDVKKVEVRVTKIF</sequence>
<comment type="caution">
    <text evidence="2">The sequence shown here is derived from an EMBL/GenBank/DDBJ whole genome shotgun (WGS) entry which is preliminary data.</text>
</comment>
<organism evidence="2 3">
    <name type="scientific">Aerophobetes bacterium</name>
    <dbReference type="NCBI Taxonomy" id="2030807"/>
    <lineage>
        <taxon>Bacteria</taxon>
        <taxon>Candidatus Aerophobota</taxon>
    </lineage>
</organism>
<dbReference type="EMBL" id="SOKJ01000010">
    <property type="protein sequence ID" value="TET13349.1"/>
    <property type="molecule type" value="Genomic_DNA"/>
</dbReference>
<feature type="transmembrane region" description="Helical" evidence="1">
    <location>
        <begin position="7"/>
        <end position="31"/>
    </location>
</feature>
<proteinExistence type="predicted"/>